<evidence type="ECO:0000256" key="2">
    <source>
        <dbReference type="ARBA" id="ARBA00022527"/>
    </source>
</evidence>
<evidence type="ECO:0000256" key="6">
    <source>
        <dbReference type="ARBA" id="ARBA00022840"/>
    </source>
</evidence>
<keyword evidence="4" id="KW-0547">Nucleotide-binding</keyword>
<evidence type="ECO:0000256" key="4">
    <source>
        <dbReference type="ARBA" id="ARBA00022741"/>
    </source>
</evidence>
<protein>
    <recommendedName>
        <fullName evidence="1">non-specific serine/threonine protein kinase</fullName>
        <ecNumber evidence="1">2.7.11.1</ecNumber>
    </recommendedName>
</protein>
<evidence type="ECO:0000256" key="3">
    <source>
        <dbReference type="ARBA" id="ARBA00022679"/>
    </source>
</evidence>
<keyword evidence="2" id="KW-0723">Serine/threonine-protein kinase</keyword>
<comment type="catalytic activity">
    <reaction evidence="7">
        <text>L-threonyl-[protein] + ATP = O-phospho-L-threonyl-[protein] + ADP + H(+)</text>
        <dbReference type="Rhea" id="RHEA:46608"/>
        <dbReference type="Rhea" id="RHEA-COMP:11060"/>
        <dbReference type="Rhea" id="RHEA-COMP:11605"/>
        <dbReference type="ChEBI" id="CHEBI:15378"/>
        <dbReference type="ChEBI" id="CHEBI:30013"/>
        <dbReference type="ChEBI" id="CHEBI:30616"/>
        <dbReference type="ChEBI" id="CHEBI:61977"/>
        <dbReference type="ChEBI" id="CHEBI:456216"/>
        <dbReference type="EC" id="2.7.11.1"/>
    </reaction>
</comment>
<dbReference type="EMBL" id="JAATIQ010000783">
    <property type="protein sequence ID" value="KAF4347698.1"/>
    <property type="molecule type" value="Genomic_DNA"/>
</dbReference>
<keyword evidence="5" id="KW-0418">Kinase</keyword>
<comment type="caution">
    <text evidence="9">The sequence shown here is derived from an EMBL/GenBank/DDBJ whole genome shotgun (WGS) entry which is preliminary data.</text>
</comment>
<proteinExistence type="predicted"/>
<dbReference type="GO" id="GO:0004674">
    <property type="term" value="F:protein serine/threonine kinase activity"/>
    <property type="evidence" value="ECO:0007669"/>
    <property type="project" value="UniProtKB-KW"/>
</dbReference>
<keyword evidence="3" id="KW-0808">Transferase</keyword>
<evidence type="ECO:0000256" key="7">
    <source>
        <dbReference type="ARBA" id="ARBA00047899"/>
    </source>
</evidence>
<gene>
    <name evidence="9" type="ORF">G4B88_017880</name>
</gene>
<dbReference type="Proteomes" id="UP000583929">
    <property type="component" value="Unassembled WGS sequence"/>
</dbReference>
<keyword evidence="10" id="KW-1185">Reference proteome</keyword>
<comment type="catalytic activity">
    <reaction evidence="8">
        <text>L-seryl-[protein] + ATP = O-phospho-L-seryl-[protein] + ADP + H(+)</text>
        <dbReference type="Rhea" id="RHEA:17989"/>
        <dbReference type="Rhea" id="RHEA-COMP:9863"/>
        <dbReference type="Rhea" id="RHEA-COMP:11604"/>
        <dbReference type="ChEBI" id="CHEBI:15378"/>
        <dbReference type="ChEBI" id="CHEBI:29999"/>
        <dbReference type="ChEBI" id="CHEBI:30616"/>
        <dbReference type="ChEBI" id="CHEBI:83421"/>
        <dbReference type="ChEBI" id="CHEBI:456216"/>
        <dbReference type="EC" id="2.7.11.1"/>
    </reaction>
</comment>
<dbReference type="AlphaFoldDB" id="A0A7J6DNP4"/>
<evidence type="ECO:0000313" key="10">
    <source>
        <dbReference type="Proteomes" id="UP000583929"/>
    </source>
</evidence>
<name>A0A7J6DNP4_CANSA</name>
<keyword evidence="6" id="KW-0067">ATP-binding</keyword>
<dbReference type="Gene3D" id="3.30.200.20">
    <property type="entry name" value="Phosphorylase Kinase, domain 1"/>
    <property type="match status" value="1"/>
</dbReference>
<evidence type="ECO:0000256" key="1">
    <source>
        <dbReference type="ARBA" id="ARBA00012513"/>
    </source>
</evidence>
<evidence type="ECO:0000256" key="5">
    <source>
        <dbReference type="ARBA" id="ARBA00022777"/>
    </source>
</evidence>
<accession>A0A7J6DNP4</accession>
<evidence type="ECO:0000313" key="9">
    <source>
        <dbReference type="EMBL" id="KAF4347698.1"/>
    </source>
</evidence>
<sequence>MELSLKRHTSQISPTLPFSDTRVSGLAFDHSKFFKEIGAGDIGKAYTCKVLDSSTSYYYAMKVVNKKNLALKGNRFYLCQVETLKAANWLFVVESVKIRSSSTVDTHKYISPEMAKDKSHGNKMD</sequence>
<reference evidence="9 10" key="1">
    <citation type="journal article" date="2020" name="bioRxiv">
        <title>Sequence and annotation of 42 cannabis genomes reveals extensive copy number variation in cannabinoid synthesis and pathogen resistance genes.</title>
        <authorList>
            <person name="Mckernan K.J."/>
            <person name="Helbert Y."/>
            <person name="Kane L.T."/>
            <person name="Ebling H."/>
            <person name="Zhang L."/>
            <person name="Liu B."/>
            <person name="Eaton Z."/>
            <person name="Mclaughlin S."/>
            <person name="Kingan S."/>
            <person name="Baybayan P."/>
            <person name="Concepcion G."/>
            <person name="Jordan M."/>
            <person name="Riva A."/>
            <person name="Barbazuk W."/>
            <person name="Harkins T."/>
        </authorList>
    </citation>
    <scope>NUCLEOTIDE SEQUENCE [LARGE SCALE GENOMIC DNA]</scope>
    <source>
        <strain evidence="10">cv. Jamaican Lion 4</strain>
        <tissue evidence="9">Leaf</tissue>
    </source>
</reference>
<dbReference type="PANTHER" id="PTHR45637">
    <property type="entry name" value="FLIPPASE KINASE 1-RELATED"/>
    <property type="match status" value="1"/>
</dbReference>
<dbReference type="GO" id="GO:0005524">
    <property type="term" value="F:ATP binding"/>
    <property type="evidence" value="ECO:0007669"/>
    <property type="project" value="UniProtKB-KW"/>
</dbReference>
<dbReference type="EC" id="2.7.11.1" evidence="1"/>
<dbReference type="InterPro" id="IPR011009">
    <property type="entry name" value="Kinase-like_dom_sf"/>
</dbReference>
<evidence type="ECO:0000256" key="8">
    <source>
        <dbReference type="ARBA" id="ARBA00048679"/>
    </source>
</evidence>
<dbReference type="SUPFAM" id="SSF56112">
    <property type="entry name" value="Protein kinase-like (PK-like)"/>
    <property type="match status" value="1"/>
</dbReference>
<organism evidence="9 10">
    <name type="scientific">Cannabis sativa</name>
    <name type="common">Hemp</name>
    <name type="synonym">Marijuana</name>
    <dbReference type="NCBI Taxonomy" id="3483"/>
    <lineage>
        <taxon>Eukaryota</taxon>
        <taxon>Viridiplantae</taxon>
        <taxon>Streptophyta</taxon>
        <taxon>Embryophyta</taxon>
        <taxon>Tracheophyta</taxon>
        <taxon>Spermatophyta</taxon>
        <taxon>Magnoliopsida</taxon>
        <taxon>eudicotyledons</taxon>
        <taxon>Gunneridae</taxon>
        <taxon>Pentapetalae</taxon>
        <taxon>rosids</taxon>
        <taxon>fabids</taxon>
        <taxon>Rosales</taxon>
        <taxon>Cannabaceae</taxon>
        <taxon>Cannabis</taxon>
    </lineage>
</organism>